<dbReference type="GO" id="GO:0015031">
    <property type="term" value="P:protein transport"/>
    <property type="evidence" value="ECO:0007669"/>
    <property type="project" value="UniProtKB-KW"/>
</dbReference>
<feature type="compositionally biased region" description="Low complexity" evidence="8">
    <location>
        <begin position="38"/>
        <end position="50"/>
    </location>
</feature>
<dbReference type="GO" id="GO:0006900">
    <property type="term" value="P:vesicle budding from membrane"/>
    <property type="evidence" value="ECO:0007669"/>
    <property type="project" value="TreeGrafter"/>
</dbReference>
<dbReference type="Proteomes" id="UP000235388">
    <property type="component" value="Unassembled WGS sequence"/>
</dbReference>
<dbReference type="GO" id="GO:0032511">
    <property type="term" value="P:late endosome to vacuole transport via multivesicular body sorting pathway"/>
    <property type="evidence" value="ECO:0007669"/>
    <property type="project" value="TreeGrafter"/>
</dbReference>
<evidence type="ECO:0000256" key="7">
    <source>
        <dbReference type="SAM" id="Coils"/>
    </source>
</evidence>
<dbReference type="PANTHER" id="PTHR22761">
    <property type="entry name" value="CHARGED MULTIVESICULAR BODY PROTEIN"/>
    <property type="match status" value="1"/>
</dbReference>
<feature type="compositionally biased region" description="Low complexity" evidence="8">
    <location>
        <begin position="250"/>
        <end position="261"/>
    </location>
</feature>
<comment type="caution">
    <text evidence="10">The sequence shown here is derived from an EMBL/GenBank/DDBJ whole genome shotgun (WGS) entry which is preliminary data.</text>
</comment>
<keyword evidence="7" id="KW-0175">Coiled coil</keyword>
<reference evidence="10 11" key="1">
    <citation type="submission" date="2017-11" db="EMBL/GenBank/DDBJ databases">
        <title>De novo assembly and phasing of dikaryotic genomes from two isolates of Puccinia coronata f. sp. avenae, the causal agent of oat crown rust.</title>
        <authorList>
            <person name="Miller M.E."/>
            <person name="Zhang Y."/>
            <person name="Omidvar V."/>
            <person name="Sperschneider J."/>
            <person name="Schwessinger B."/>
            <person name="Raley C."/>
            <person name="Palmer J.M."/>
            <person name="Garnica D."/>
            <person name="Upadhyaya N."/>
            <person name="Rathjen J."/>
            <person name="Taylor J.M."/>
            <person name="Park R.F."/>
            <person name="Dodds P.N."/>
            <person name="Hirsch C.D."/>
            <person name="Kianian S.F."/>
            <person name="Figueroa M."/>
        </authorList>
    </citation>
    <scope>NUCLEOTIDE SEQUENCE [LARGE SCALE GENOMIC DNA]</scope>
    <source>
        <strain evidence="10">12NC29</strain>
    </source>
</reference>
<evidence type="ECO:0000256" key="6">
    <source>
        <dbReference type="ARBA" id="ARBA00023136"/>
    </source>
</evidence>
<evidence type="ECO:0000256" key="5">
    <source>
        <dbReference type="ARBA" id="ARBA00022927"/>
    </source>
</evidence>
<feature type="region of interest" description="Disordered" evidence="8">
    <location>
        <begin position="235"/>
        <end position="294"/>
    </location>
</feature>
<keyword evidence="3" id="KW-0813">Transport</keyword>
<dbReference type="EMBL" id="PGCJ01000788">
    <property type="protein sequence ID" value="PLW21081.1"/>
    <property type="molecule type" value="Genomic_DNA"/>
</dbReference>
<sequence length="294" mass="33163">MLTFQLRAGRVAGRSHTCQLRSVASGTAPREPRSRLNRSPVVRSPTPTTTHPDELPSLQPRSTRCNMGQARSSQNRITSQDRAILDMKLQRDKLKQYQKKIESVLKLEEEIAKKSLLANNKPKALIALRKKKFQENLLSKTDQQLETLQNLVSSVEFSLIEKDVLFGLSQGNQILKEIHKELNIENVEKLMSETADSIAYQNEIGELLMSRMTNEEEEEVHKELELLESLNQRLADSQPAPRVPSTQEISPSVPVSLPDVPTTELPTERESRLAIEESSNVDSTRVPEREAIPA</sequence>
<feature type="compositionally biased region" description="Basic and acidic residues" evidence="8">
    <location>
        <begin position="285"/>
        <end position="294"/>
    </location>
</feature>
<dbReference type="InterPro" id="IPR005024">
    <property type="entry name" value="Snf7_fam"/>
</dbReference>
<protein>
    <recommendedName>
        <fullName evidence="12">Charged multivesicular body protein 6</fullName>
    </recommendedName>
</protein>
<evidence type="ECO:0000256" key="4">
    <source>
        <dbReference type="ARBA" id="ARBA00022753"/>
    </source>
</evidence>
<evidence type="ECO:0000256" key="3">
    <source>
        <dbReference type="ARBA" id="ARBA00022448"/>
    </source>
</evidence>
<evidence type="ECO:0000256" key="8">
    <source>
        <dbReference type="SAM" id="MobiDB-lite"/>
    </source>
</evidence>
<dbReference type="STRING" id="200324.A0A2N5W4J0"/>
<evidence type="ECO:0000256" key="1">
    <source>
        <dbReference type="ARBA" id="ARBA00004608"/>
    </source>
</evidence>
<dbReference type="PANTHER" id="PTHR22761:SF5">
    <property type="entry name" value="CHARGED MULTIVESICULAR BODY PROTEIN 6"/>
    <property type="match status" value="1"/>
</dbReference>
<evidence type="ECO:0000313" key="9">
    <source>
        <dbReference type="EMBL" id="PLW21081.1"/>
    </source>
</evidence>
<dbReference type="GO" id="GO:0005771">
    <property type="term" value="C:multivesicular body"/>
    <property type="evidence" value="ECO:0007669"/>
    <property type="project" value="TreeGrafter"/>
</dbReference>
<dbReference type="Pfam" id="PF03357">
    <property type="entry name" value="Snf7"/>
    <property type="match status" value="1"/>
</dbReference>
<keyword evidence="5" id="KW-0653">Protein transport</keyword>
<proteinExistence type="inferred from homology"/>
<feature type="compositionally biased region" description="Basic and acidic residues" evidence="8">
    <location>
        <begin position="266"/>
        <end position="275"/>
    </location>
</feature>
<comment type="subcellular location">
    <subcellularLocation>
        <location evidence="1">Endosome membrane</location>
    </subcellularLocation>
</comment>
<feature type="coiled-coil region" evidence="7">
    <location>
        <begin position="87"/>
        <end position="151"/>
    </location>
</feature>
<evidence type="ECO:0008006" key="12">
    <source>
        <dbReference type="Google" id="ProtNLM"/>
    </source>
</evidence>
<keyword evidence="6" id="KW-0472">Membrane</keyword>
<evidence type="ECO:0000313" key="10">
    <source>
        <dbReference type="EMBL" id="PLW57151.1"/>
    </source>
</evidence>
<dbReference type="EMBL" id="PGCJ01000013">
    <property type="protein sequence ID" value="PLW57151.1"/>
    <property type="molecule type" value="Genomic_DNA"/>
</dbReference>
<dbReference type="GO" id="GO:0000815">
    <property type="term" value="C:ESCRT III complex"/>
    <property type="evidence" value="ECO:0007669"/>
    <property type="project" value="TreeGrafter"/>
</dbReference>
<evidence type="ECO:0000313" key="11">
    <source>
        <dbReference type="Proteomes" id="UP000235388"/>
    </source>
</evidence>
<keyword evidence="11" id="KW-1185">Reference proteome</keyword>
<dbReference type="OrthoDB" id="441172at2759"/>
<dbReference type="AlphaFoldDB" id="A0A2N5W4J0"/>
<feature type="region of interest" description="Disordered" evidence="8">
    <location>
        <begin position="20"/>
        <end position="80"/>
    </location>
</feature>
<name>A0A2N5W4J0_9BASI</name>
<organism evidence="10 11">
    <name type="scientific">Puccinia coronata f. sp. avenae</name>
    <dbReference type="NCBI Taxonomy" id="200324"/>
    <lineage>
        <taxon>Eukaryota</taxon>
        <taxon>Fungi</taxon>
        <taxon>Dikarya</taxon>
        <taxon>Basidiomycota</taxon>
        <taxon>Pucciniomycotina</taxon>
        <taxon>Pucciniomycetes</taxon>
        <taxon>Pucciniales</taxon>
        <taxon>Pucciniaceae</taxon>
        <taxon>Puccinia</taxon>
    </lineage>
</organism>
<accession>A0A2N5W4J0</accession>
<keyword evidence="4" id="KW-0967">Endosome</keyword>
<feature type="compositionally biased region" description="Polar residues" evidence="8">
    <location>
        <begin position="59"/>
        <end position="80"/>
    </location>
</feature>
<comment type="similarity">
    <text evidence="2">Belongs to the SNF7 family.</text>
</comment>
<dbReference type="Gene3D" id="1.10.287.1060">
    <property type="entry name" value="ESAT-6-like"/>
    <property type="match status" value="1"/>
</dbReference>
<evidence type="ECO:0000256" key="2">
    <source>
        <dbReference type="ARBA" id="ARBA00006190"/>
    </source>
</evidence>
<gene>
    <name evidence="10" type="ORF">PCANC_03090</name>
    <name evidence="9" type="ORF">PCANC_07339</name>
</gene>